<proteinExistence type="predicted"/>
<evidence type="ECO:0000256" key="5">
    <source>
        <dbReference type="ARBA" id="ARBA00048340"/>
    </source>
</evidence>
<dbReference type="EMBL" id="KZ819351">
    <property type="protein sequence ID" value="PWN46353.1"/>
    <property type="molecule type" value="Genomic_DNA"/>
</dbReference>
<evidence type="ECO:0000256" key="1">
    <source>
        <dbReference type="ARBA" id="ARBA00022857"/>
    </source>
</evidence>
<evidence type="ECO:0000256" key="4">
    <source>
        <dbReference type="ARBA" id="ARBA00048009"/>
    </source>
</evidence>
<evidence type="ECO:0000256" key="2">
    <source>
        <dbReference type="ARBA" id="ARBA00023002"/>
    </source>
</evidence>
<dbReference type="AlphaFoldDB" id="A0A316WFC9"/>
<dbReference type="PANTHER" id="PTHR43296">
    <property type="entry name" value="PEROXISOMAL 2,4-DIENOYL-COA REDUCTASE"/>
    <property type="match status" value="1"/>
</dbReference>
<gene>
    <name evidence="6" type="ORF">IE81DRAFT_319258</name>
</gene>
<sequence>MSDEAPDPVVLRAVPSTNVFRSDIFAGKVLLCSGGGSGICKGMVATMMKHGCNAAIIGRKADRLNAASKELEKEAGNGTKCIATPGDVRKIEDMNESVKKTIAEFGRIDFVICGAAGNFLASLESLSSNAFKTIQEIDLLGTYNLFKASLDEVKKSHGAYVHVTATLHHTGIPWQSPASAAKAAIETLSQSIAVEMGPWGVRSNCIAPGIIKGTEGADRLTPKGAEDYVASQIPLQRQGDLHDIANATVFLFSEAASYINGTVVIVDGAARNFPGPFLPYPTSSLDQKSIADIVKGSRL</sequence>
<comment type="catalytic activity">
    <reaction evidence="5">
        <text>a (2E,4Z)-dienoyl-CoA + NADPH + H(+) = a 4,5-saturated-(3E)-enoyl-CoA + NADP(+)</text>
        <dbReference type="Rhea" id="RHEA:61892"/>
        <dbReference type="ChEBI" id="CHEBI:15378"/>
        <dbReference type="ChEBI" id="CHEBI:57783"/>
        <dbReference type="ChEBI" id="CHEBI:58349"/>
        <dbReference type="ChEBI" id="CHEBI:85099"/>
        <dbReference type="ChEBI" id="CHEBI:85493"/>
        <dbReference type="EC" id="1.3.1.124"/>
    </reaction>
</comment>
<dbReference type="GO" id="GO:0005777">
    <property type="term" value="C:peroxisome"/>
    <property type="evidence" value="ECO:0007669"/>
    <property type="project" value="TreeGrafter"/>
</dbReference>
<protein>
    <recommendedName>
        <fullName evidence="3">2,4-dienoyl-CoA reductase [(3E)-enoyl-CoA-producing]</fullName>
        <ecNumber evidence="3">1.3.1.124</ecNumber>
    </recommendedName>
</protein>
<comment type="catalytic activity">
    <reaction evidence="4">
        <text>a (2E,4E)-dienoyl-CoA + NADPH + H(+) = a 4,5-saturated-(3E)-enoyl-CoA + NADP(+)</text>
        <dbReference type="Rhea" id="RHEA:45912"/>
        <dbReference type="ChEBI" id="CHEBI:15378"/>
        <dbReference type="ChEBI" id="CHEBI:57783"/>
        <dbReference type="ChEBI" id="CHEBI:58349"/>
        <dbReference type="ChEBI" id="CHEBI:85101"/>
        <dbReference type="ChEBI" id="CHEBI:85493"/>
        <dbReference type="EC" id="1.3.1.124"/>
    </reaction>
</comment>
<evidence type="ECO:0000313" key="6">
    <source>
        <dbReference type="EMBL" id="PWN46353.1"/>
    </source>
</evidence>
<keyword evidence="2" id="KW-0560">Oxidoreductase</keyword>
<dbReference type="OrthoDB" id="2136131at2759"/>
<dbReference type="GO" id="GO:0009062">
    <property type="term" value="P:fatty acid catabolic process"/>
    <property type="evidence" value="ECO:0007669"/>
    <property type="project" value="InterPro"/>
</dbReference>
<name>A0A316WFC9_9BASI</name>
<dbReference type="InParanoid" id="A0A316WFC9"/>
<dbReference type="EC" id="1.3.1.124" evidence="3"/>
<accession>A0A316WFC9</accession>
<dbReference type="STRING" id="1522189.A0A316WFC9"/>
<dbReference type="CDD" id="cd05369">
    <property type="entry name" value="TER_DECR_SDR_a"/>
    <property type="match status" value="1"/>
</dbReference>
<dbReference type="Pfam" id="PF13561">
    <property type="entry name" value="adh_short_C2"/>
    <property type="match status" value="1"/>
</dbReference>
<reference evidence="6 7" key="1">
    <citation type="journal article" date="2018" name="Mol. Biol. Evol.">
        <title>Broad Genomic Sampling Reveals a Smut Pathogenic Ancestry of the Fungal Clade Ustilaginomycotina.</title>
        <authorList>
            <person name="Kijpornyongpan T."/>
            <person name="Mondo S.J."/>
            <person name="Barry K."/>
            <person name="Sandor L."/>
            <person name="Lee J."/>
            <person name="Lipzen A."/>
            <person name="Pangilinan J."/>
            <person name="LaButti K."/>
            <person name="Hainaut M."/>
            <person name="Henrissat B."/>
            <person name="Grigoriev I.V."/>
            <person name="Spatafora J.W."/>
            <person name="Aime M.C."/>
        </authorList>
    </citation>
    <scope>NUCLEOTIDE SEQUENCE [LARGE SCALE GENOMIC DNA]</scope>
    <source>
        <strain evidence="6 7">MCA 4658</strain>
    </source>
</reference>
<dbReference type="GeneID" id="37034543"/>
<dbReference type="InterPro" id="IPR045017">
    <property type="entry name" value="DECR2-like"/>
</dbReference>
<evidence type="ECO:0000313" key="7">
    <source>
        <dbReference type="Proteomes" id="UP000245783"/>
    </source>
</evidence>
<dbReference type="InterPro" id="IPR036291">
    <property type="entry name" value="NAD(P)-bd_dom_sf"/>
</dbReference>
<dbReference type="GO" id="GO:0008670">
    <property type="term" value="F:2,4-dienoyl-CoA reductase (NADPH) activity"/>
    <property type="evidence" value="ECO:0007669"/>
    <property type="project" value="InterPro"/>
</dbReference>
<keyword evidence="1" id="KW-0521">NADP</keyword>
<dbReference type="Gene3D" id="3.40.50.720">
    <property type="entry name" value="NAD(P)-binding Rossmann-like Domain"/>
    <property type="match status" value="1"/>
</dbReference>
<evidence type="ECO:0000256" key="3">
    <source>
        <dbReference type="ARBA" id="ARBA00026117"/>
    </source>
</evidence>
<dbReference type="Proteomes" id="UP000245783">
    <property type="component" value="Unassembled WGS sequence"/>
</dbReference>
<organism evidence="6 7">
    <name type="scientific">Ceraceosorus guamensis</name>
    <dbReference type="NCBI Taxonomy" id="1522189"/>
    <lineage>
        <taxon>Eukaryota</taxon>
        <taxon>Fungi</taxon>
        <taxon>Dikarya</taxon>
        <taxon>Basidiomycota</taxon>
        <taxon>Ustilaginomycotina</taxon>
        <taxon>Exobasidiomycetes</taxon>
        <taxon>Ceraceosorales</taxon>
        <taxon>Ceraceosoraceae</taxon>
        <taxon>Ceraceosorus</taxon>
    </lineage>
</organism>
<dbReference type="SUPFAM" id="SSF51735">
    <property type="entry name" value="NAD(P)-binding Rossmann-fold domains"/>
    <property type="match status" value="1"/>
</dbReference>
<dbReference type="RefSeq" id="XP_025373513.1">
    <property type="nucleotide sequence ID" value="XM_025512673.1"/>
</dbReference>
<dbReference type="PRINTS" id="PR00081">
    <property type="entry name" value="GDHRDH"/>
</dbReference>
<dbReference type="PANTHER" id="PTHR43296:SF2">
    <property type="entry name" value="PEROXISOMAL 2,4-DIENOYL-COA REDUCTASE [(3E)-ENOYL-COA-PRODUCING]"/>
    <property type="match status" value="1"/>
</dbReference>
<dbReference type="InterPro" id="IPR002347">
    <property type="entry name" value="SDR_fam"/>
</dbReference>
<keyword evidence="7" id="KW-1185">Reference proteome</keyword>